<feature type="modified residue" description="O-(pantetheine 4'-phosphoryl)serine" evidence="3">
    <location>
        <position position="40"/>
    </location>
</feature>
<protein>
    <recommendedName>
        <fullName evidence="3">Acyl carrier protein</fullName>
        <shortName evidence="3">ACP</shortName>
    </recommendedName>
</protein>
<evidence type="ECO:0000256" key="1">
    <source>
        <dbReference type="ARBA" id="ARBA00022450"/>
    </source>
</evidence>
<keyword evidence="2 3" id="KW-0597">Phosphoprotein</keyword>
<comment type="PTM">
    <text evidence="3">4'-phosphopantetheine is transferred from CoA to a specific serine of apo-ACP by AcpS. This modification is essential for activity because fatty acids are bound in thioester linkage to the sulfhydryl of the prosthetic group.</text>
</comment>
<dbReference type="GO" id="GO:0005737">
    <property type="term" value="C:cytoplasm"/>
    <property type="evidence" value="ECO:0007669"/>
    <property type="project" value="UniProtKB-SubCell"/>
</dbReference>
<proteinExistence type="inferred from homology"/>
<keyword evidence="1 3" id="KW-0596">Phosphopantetheine</keyword>
<evidence type="ECO:0000259" key="4">
    <source>
        <dbReference type="PROSITE" id="PS50075"/>
    </source>
</evidence>
<organism evidence="5 6">
    <name type="scientific">Telmatospirillum siberiense</name>
    <dbReference type="NCBI Taxonomy" id="382514"/>
    <lineage>
        <taxon>Bacteria</taxon>
        <taxon>Pseudomonadati</taxon>
        <taxon>Pseudomonadota</taxon>
        <taxon>Alphaproteobacteria</taxon>
        <taxon>Rhodospirillales</taxon>
        <taxon>Rhodospirillaceae</taxon>
        <taxon>Telmatospirillum</taxon>
    </lineage>
</organism>
<keyword evidence="6" id="KW-1185">Reference proteome</keyword>
<dbReference type="Gene3D" id="1.10.1200.10">
    <property type="entry name" value="ACP-like"/>
    <property type="match status" value="1"/>
</dbReference>
<comment type="similarity">
    <text evidence="3">Belongs to the acyl carrier protein (ACP) family.</text>
</comment>
<reference evidence="6" key="1">
    <citation type="submission" date="2017-12" db="EMBL/GenBank/DDBJ databases">
        <title>Draft genome sequence of Telmatospirillum siberiense 26-4b1T, an acidotolerant peatland alphaproteobacterium potentially involved in sulfur cycling.</title>
        <authorList>
            <person name="Hausmann B."/>
            <person name="Pjevac P."/>
            <person name="Schreck K."/>
            <person name="Herbold C.W."/>
            <person name="Daims H."/>
            <person name="Wagner M."/>
            <person name="Pester M."/>
            <person name="Loy A."/>
        </authorList>
    </citation>
    <scope>NUCLEOTIDE SEQUENCE [LARGE SCALE GENOMIC DNA]</scope>
    <source>
        <strain evidence="6">26-4b1</strain>
    </source>
</reference>
<name>A0A2N3PW16_9PROT</name>
<sequence>MASRDELYQKLTEYLVELFEIEPGKITPDAKLFEELDLDSIDAVDLVVKLQEYTGRRVKPEEFKAVRTVGDVVDCLERLLKTHDLPA</sequence>
<dbReference type="EMBL" id="PIUM01000010">
    <property type="protein sequence ID" value="PKU24590.1"/>
    <property type="molecule type" value="Genomic_DNA"/>
</dbReference>
<comment type="function">
    <text evidence="3">Carrier of the growing fatty acid chain in fatty acid biosynthesis.</text>
</comment>
<dbReference type="HAMAP" id="MF_01217">
    <property type="entry name" value="Acyl_carrier"/>
    <property type="match status" value="1"/>
</dbReference>
<dbReference type="InterPro" id="IPR003231">
    <property type="entry name" value="ACP"/>
</dbReference>
<keyword evidence="3" id="KW-0963">Cytoplasm</keyword>
<dbReference type="NCBIfam" id="NF003757">
    <property type="entry name" value="PRK05350.1"/>
    <property type="match status" value="1"/>
</dbReference>
<comment type="subcellular location">
    <subcellularLocation>
        <location evidence="3">Cytoplasm</location>
    </subcellularLocation>
</comment>
<keyword evidence="3" id="KW-0276">Fatty acid metabolism</keyword>
<accession>A0A2N3PW16</accession>
<dbReference type="PROSITE" id="PS50075">
    <property type="entry name" value="CARRIER"/>
    <property type="match status" value="1"/>
</dbReference>
<dbReference type="Pfam" id="PF00550">
    <property type="entry name" value="PP-binding"/>
    <property type="match status" value="1"/>
</dbReference>
<dbReference type="SUPFAM" id="SSF47336">
    <property type="entry name" value="ACP-like"/>
    <property type="match status" value="1"/>
</dbReference>
<comment type="caution">
    <text evidence="5">The sequence shown here is derived from an EMBL/GenBank/DDBJ whole genome shotgun (WGS) entry which is preliminary data.</text>
</comment>
<dbReference type="UniPathway" id="UPA00094"/>
<dbReference type="InterPro" id="IPR009081">
    <property type="entry name" value="PP-bd_ACP"/>
</dbReference>
<evidence type="ECO:0000256" key="3">
    <source>
        <dbReference type="HAMAP-Rule" id="MF_01217"/>
    </source>
</evidence>
<feature type="domain" description="Carrier" evidence="4">
    <location>
        <begin position="5"/>
        <end position="80"/>
    </location>
</feature>
<evidence type="ECO:0000256" key="2">
    <source>
        <dbReference type="ARBA" id="ARBA00022553"/>
    </source>
</evidence>
<dbReference type="GO" id="GO:0000036">
    <property type="term" value="F:acyl carrier activity"/>
    <property type="evidence" value="ECO:0007669"/>
    <property type="project" value="UniProtKB-UniRule"/>
</dbReference>
<dbReference type="RefSeq" id="WP_101250626.1">
    <property type="nucleotide sequence ID" value="NZ_PIUM01000010.1"/>
</dbReference>
<dbReference type="Proteomes" id="UP000233293">
    <property type="component" value="Unassembled WGS sequence"/>
</dbReference>
<evidence type="ECO:0000313" key="5">
    <source>
        <dbReference type="EMBL" id="PKU24590.1"/>
    </source>
</evidence>
<comment type="pathway">
    <text evidence="3">Lipid metabolism; fatty acid biosynthesis.</text>
</comment>
<keyword evidence="3" id="KW-0275">Fatty acid biosynthesis</keyword>
<dbReference type="OrthoDB" id="3392378at2"/>
<dbReference type="AlphaFoldDB" id="A0A2N3PW16"/>
<gene>
    <name evidence="3" type="primary">acpP</name>
    <name evidence="5" type="ORF">CWS72_10850</name>
</gene>
<keyword evidence="3" id="KW-0444">Lipid biosynthesis</keyword>
<keyword evidence="3" id="KW-0443">Lipid metabolism</keyword>
<evidence type="ECO:0000313" key="6">
    <source>
        <dbReference type="Proteomes" id="UP000233293"/>
    </source>
</evidence>
<dbReference type="InterPro" id="IPR036736">
    <property type="entry name" value="ACP-like_sf"/>
</dbReference>